<dbReference type="EMBL" id="QGKW02001660">
    <property type="protein sequence ID" value="KAF2579350.1"/>
    <property type="molecule type" value="Genomic_DNA"/>
</dbReference>
<evidence type="ECO:0000313" key="1">
    <source>
        <dbReference type="EMBL" id="KAF2579350.1"/>
    </source>
</evidence>
<dbReference type="Proteomes" id="UP000712281">
    <property type="component" value="Unassembled WGS sequence"/>
</dbReference>
<organism evidence="1 2">
    <name type="scientific">Brassica cretica</name>
    <name type="common">Mustard</name>
    <dbReference type="NCBI Taxonomy" id="69181"/>
    <lineage>
        <taxon>Eukaryota</taxon>
        <taxon>Viridiplantae</taxon>
        <taxon>Streptophyta</taxon>
        <taxon>Embryophyta</taxon>
        <taxon>Tracheophyta</taxon>
        <taxon>Spermatophyta</taxon>
        <taxon>Magnoliopsida</taxon>
        <taxon>eudicotyledons</taxon>
        <taxon>Gunneridae</taxon>
        <taxon>Pentapetalae</taxon>
        <taxon>rosids</taxon>
        <taxon>malvids</taxon>
        <taxon>Brassicales</taxon>
        <taxon>Brassicaceae</taxon>
        <taxon>Brassiceae</taxon>
        <taxon>Brassica</taxon>
    </lineage>
</organism>
<protein>
    <submittedName>
        <fullName evidence="1">Uncharacterized protein</fullName>
    </submittedName>
</protein>
<evidence type="ECO:0000313" key="2">
    <source>
        <dbReference type="Proteomes" id="UP000712281"/>
    </source>
</evidence>
<proteinExistence type="predicted"/>
<dbReference type="GO" id="GO:0016616">
    <property type="term" value="F:oxidoreductase activity, acting on the CH-OH group of donors, NAD or NADP as acceptor"/>
    <property type="evidence" value="ECO:0007669"/>
    <property type="project" value="InterPro"/>
</dbReference>
<name>A0A8S9JAA3_BRACR</name>
<accession>A0A8S9JAA3</accession>
<dbReference type="AlphaFoldDB" id="A0A8S9JAA3"/>
<sequence>MAAATSLTSCGFCSLCSPLQAVCAEKGFRLKVEAIADEQNNSKKIKEDGDVGLWKYSRHPNYFGEVKPPCYFTQKSLKLSRQRLVQAYAAVKFADACLKGLRGDANIVECAFVASHVLSF</sequence>
<gene>
    <name evidence="1" type="ORF">F2Q68_00002191</name>
</gene>
<reference evidence="1" key="1">
    <citation type="submission" date="2019-12" db="EMBL/GenBank/DDBJ databases">
        <title>Genome sequencing and annotation of Brassica cretica.</title>
        <authorList>
            <person name="Studholme D.J."/>
            <person name="Sarris P.F."/>
        </authorList>
    </citation>
    <scope>NUCLEOTIDE SEQUENCE</scope>
    <source>
        <strain evidence="1">PFS-001/15</strain>
        <tissue evidence="1">Leaf</tissue>
    </source>
</reference>
<dbReference type="InterPro" id="IPR010721">
    <property type="entry name" value="UstE-like"/>
</dbReference>
<dbReference type="Gene3D" id="3.90.110.10">
    <property type="entry name" value="Lactate dehydrogenase/glycoside hydrolase, family 4, C-terminal"/>
    <property type="match status" value="1"/>
</dbReference>
<dbReference type="Pfam" id="PF06966">
    <property type="entry name" value="DUF1295"/>
    <property type="match status" value="1"/>
</dbReference>
<comment type="caution">
    <text evidence="1">The sequence shown here is derived from an EMBL/GenBank/DDBJ whole genome shotgun (WGS) entry which is preliminary data.</text>
</comment>
<dbReference type="InterPro" id="IPR015955">
    <property type="entry name" value="Lactate_DH/Glyco_Ohase_4_C"/>
</dbReference>